<keyword evidence="4" id="KW-1185">Reference proteome</keyword>
<evidence type="ECO:0000256" key="1">
    <source>
        <dbReference type="SAM" id="MobiDB-lite"/>
    </source>
</evidence>
<feature type="region of interest" description="Disordered" evidence="1">
    <location>
        <begin position="75"/>
        <end position="131"/>
    </location>
</feature>
<gene>
    <name evidence="3" type="ORF">GCM10009804_36240</name>
</gene>
<feature type="transmembrane region" description="Helical" evidence="2">
    <location>
        <begin position="38"/>
        <end position="58"/>
    </location>
</feature>
<name>A0ABN2DF76_9ACTN</name>
<dbReference type="Proteomes" id="UP001501705">
    <property type="component" value="Unassembled WGS sequence"/>
</dbReference>
<comment type="caution">
    <text evidence="3">The sequence shown here is derived from an EMBL/GenBank/DDBJ whole genome shotgun (WGS) entry which is preliminary data.</text>
</comment>
<feature type="compositionally biased region" description="Basic and acidic residues" evidence="1">
    <location>
        <begin position="108"/>
        <end position="119"/>
    </location>
</feature>
<feature type="compositionally biased region" description="Gly residues" evidence="1">
    <location>
        <begin position="120"/>
        <end position="131"/>
    </location>
</feature>
<evidence type="ECO:0000313" key="4">
    <source>
        <dbReference type="Proteomes" id="UP001501705"/>
    </source>
</evidence>
<organism evidence="3 4">
    <name type="scientific">Kribbella hippodromi</name>
    <dbReference type="NCBI Taxonomy" id="434347"/>
    <lineage>
        <taxon>Bacteria</taxon>
        <taxon>Bacillati</taxon>
        <taxon>Actinomycetota</taxon>
        <taxon>Actinomycetes</taxon>
        <taxon>Propionibacteriales</taxon>
        <taxon>Kribbellaceae</taxon>
        <taxon>Kribbella</taxon>
    </lineage>
</organism>
<evidence type="ECO:0008006" key="5">
    <source>
        <dbReference type="Google" id="ProtNLM"/>
    </source>
</evidence>
<dbReference type="EMBL" id="BAAAPH010000011">
    <property type="protein sequence ID" value="GAA1576297.1"/>
    <property type="molecule type" value="Genomic_DNA"/>
</dbReference>
<feature type="transmembrane region" description="Helical" evidence="2">
    <location>
        <begin position="145"/>
        <end position="167"/>
    </location>
</feature>
<accession>A0ABN2DF76</accession>
<proteinExistence type="predicted"/>
<reference evidence="3 4" key="1">
    <citation type="journal article" date="2019" name="Int. J. Syst. Evol. Microbiol.">
        <title>The Global Catalogue of Microorganisms (GCM) 10K type strain sequencing project: providing services to taxonomists for standard genome sequencing and annotation.</title>
        <authorList>
            <consortium name="The Broad Institute Genomics Platform"/>
            <consortium name="The Broad Institute Genome Sequencing Center for Infectious Disease"/>
            <person name="Wu L."/>
            <person name="Ma J."/>
        </authorList>
    </citation>
    <scope>NUCLEOTIDE SEQUENCE [LARGE SCALE GENOMIC DNA]</scope>
    <source>
        <strain evidence="3 4">JCM 15572</strain>
    </source>
</reference>
<feature type="compositionally biased region" description="Gly residues" evidence="1">
    <location>
        <begin position="98"/>
        <end position="107"/>
    </location>
</feature>
<sequence>MVGAVRLVRVLAVAGAIVGVGLIVNLIVTFGSGGPGGVLRWLIPPGVALVVGMVLALLDAAAPVAPERGVAGVATGADGDHGAGGRGAGVRELDGREAGGPGIGGRGAGDREADVRGMDGRGAGGRGVGGRGAGGRGVGRFDVSVLVAVGVVVAGVGVGGFALSAGVEYVAGYLSGNESGEDRLVKPVSRTSSGITVTVENVTYTSHFTRVEVRLKNSGKQAVTVPVDGAALAAAGGAAGGTGGTGGAGGAGGTTLRADAGRSSWPGKIAVGGTAHGTITFKGKLPGSATSAVLTFKSGNTTFSVPGIAVTN</sequence>
<protein>
    <recommendedName>
        <fullName evidence="5">DUF4352 domain-containing protein</fullName>
    </recommendedName>
</protein>
<feature type="transmembrane region" description="Helical" evidence="2">
    <location>
        <begin position="7"/>
        <end position="32"/>
    </location>
</feature>
<feature type="compositionally biased region" description="Basic and acidic residues" evidence="1">
    <location>
        <begin position="78"/>
        <end position="97"/>
    </location>
</feature>
<keyword evidence="2" id="KW-1133">Transmembrane helix</keyword>
<evidence type="ECO:0000313" key="3">
    <source>
        <dbReference type="EMBL" id="GAA1576297.1"/>
    </source>
</evidence>
<keyword evidence="2" id="KW-0812">Transmembrane</keyword>
<evidence type="ECO:0000256" key="2">
    <source>
        <dbReference type="SAM" id="Phobius"/>
    </source>
</evidence>
<keyword evidence="2" id="KW-0472">Membrane</keyword>